<accession>A0A433N1X2</accession>
<dbReference type="AlphaFoldDB" id="A0A433N1X2"/>
<protein>
    <submittedName>
        <fullName evidence="2">Uncharacterized protein</fullName>
    </submittedName>
</protein>
<reference evidence="2 3" key="1">
    <citation type="journal article" date="2019" name="Genome Biol. Evol.">
        <title>Day and night: Metabolic profiles and evolutionary relationships of six axenic non-marine cyanobacteria.</title>
        <authorList>
            <person name="Will S.E."/>
            <person name="Henke P."/>
            <person name="Boedeker C."/>
            <person name="Huang S."/>
            <person name="Brinkmann H."/>
            <person name="Rohde M."/>
            <person name="Jarek M."/>
            <person name="Friedl T."/>
            <person name="Seufert S."/>
            <person name="Schumacher M."/>
            <person name="Overmann J."/>
            <person name="Neumann-Schaal M."/>
            <person name="Petersen J."/>
        </authorList>
    </citation>
    <scope>NUCLEOTIDE SEQUENCE [LARGE SCALE GENOMIC DNA]</scope>
    <source>
        <strain evidence="2 3">PCC 6912</strain>
    </source>
</reference>
<evidence type="ECO:0000256" key="1">
    <source>
        <dbReference type="SAM" id="SignalP"/>
    </source>
</evidence>
<proteinExistence type="predicted"/>
<name>A0A433N1X2_CHLFR</name>
<dbReference type="RefSeq" id="WP_016873623.1">
    <property type="nucleotide sequence ID" value="NZ_AJLN01000047.1"/>
</dbReference>
<organism evidence="2 3">
    <name type="scientific">Chlorogloeopsis fritschii PCC 6912</name>
    <dbReference type="NCBI Taxonomy" id="211165"/>
    <lineage>
        <taxon>Bacteria</taxon>
        <taxon>Bacillati</taxon>
        <taxon>Cyanobacteriota</taxon>
        <taxon>Cyanophyceae</taxon>
        <taxon>Nostocales</taxon>
        <taxon>Chlorogloeopsidaceae</taxon>
        <taxon>Chlorogloeopsis</taxon>
    </lineage>
</organism>
<evidence type="ECO:0000313" key="2">
    <source>
        <dbReference type="EMBL" id="RUR75078.1"/>
    </source>
</evidence>
<feature type="chain" id="PRO_5019299529" evidence="1">
    <location>
        <begin position="23"/>
        <end position="158"/>
    </location>
</feature>
<dbReference type="Proteomes" id="UP000268857">
    <property type="component" value="Unassembled WGS sequence"/>
</dbReference>
<keyword evidence="1" id="KW-0732">Signal</keyword>
<sequence length="158" mass="17239">MSVWSKYTLIVPFSMSLFLLLASCDDSKASQCRRLITAVNDGTSLLETNKGTQVVTSLKLAQDLEVVAKNIEEKNFKDPKLQEFQTRFVKVFTTLSKNINKAGKALGAAKLTEASSSGKDKLQKTRDEIDAALKAATIAAKQSDVLAGEVNKYCSQTE</sequence>
<evidence type="ECO:0000313" key="3">
    <source>
        <dbReference type="Proteomes" id="UP000268857"/>
    </source>
</evidence>
<dbReference type="OrthoDB" id="455956at2"/>
<gene>
    <name evidence="2" type="ORF">PCC6912_49210</name>
</gene>
<feature type="signal peptide" evidence="1">
    <location>
        <begin position="1"/>
        <end position="22"/>
    </location>
</feature>
<dbReference type="EMBL" id="RSCJ01000026">
    <property type="protein sequence ID" value="RUR75078.1"/>
    <property type="molecule type" value="Genomic_DNA"/>
</dbReference>
<dbReference type="PROSITE" id="PS51257">
    <property type="entry name" value="PROKAR_LIPOPROTEIN"/>
    <property type="match status" value="1"/>
</dbReference>
<comment type="caution">
    <text evidence="2">The sequence shown here is derived from an EMBL/GenBank/DDBJ whole genome shotgun (WGS) entry which is preliminary data.</text>
</comment>
<keyword evidence="3" id="KW-1185">Reference proteome</keyword>